<organism evidence="1 2">
    <name type="scientific">Smallanthus sonchifolius</name>
    <dbReference type="NCBI Taxonomy" id="185202"/>
    <lineage>
        <taxon>Eukaryota</taxon>
        <taxon>Viridiplantae</taxon>
        <taxon>Streptophyta</taxon>
        <taxon>Embryophyta</taxon>
        <taxon>Tracheophyta</taxon>
        <taxon>Spermatophyta</taxon>
        <taxon>Magnoliopsida</taxon>
        <taxon>eudicotyledons</taxon>
        <taxon>Gunneridae</taxon>
        <taxon>Pentapetalae</taxon>
        <taxon>asterids</taxon>
        <taxon>campanulids</taxon>
        <taxon>Asterales</taxon>
        <taxon>Asteraceae</taxon>
        <taxon>Asteroideae</taxon>
        <taxon>Heliantheae alliance</taxon>
        <taxon>Millerieae</taxon>
        <taxon>Smallanthus</taxon>
    </lineage>
</organism>
<evidence type="ECO:0000313" key="2">
    <source>
        <dbReference type="Proteomes" id="UP001056120"/>
    </source>
</evidence>
<reference evidence="2" key="1">
    <citation type="journal article" date="2022" name="Mol. Ecol. Resour.">
        <title>The genomes of chicory, endive, great burdock and yacon provide insights into Asteraceae palaeo-polyploidization history and plant inulin production.</title>
        <authorList>
            <person name="Fan W."/>
            <person name="Wang S."/>
            <person name="Wang H."/>
            <person name="Wang A."/>
            <person name="Jiang F."/>
            <person name="Liu H."/>
            <person name="Zhao H."/>
            <person name="Xu D."/>
            <person name="Zhang Y."/>
        </authorList>
    </citation>
    <scope>NUCLEOTIDE SEQUENCE [LARGE SCALE GENOMIC DNA]</scope>
    <source>
        <strain evidence="2">cv. Yunnan</strain>
    </source>
</reference>
<dbReference type="Proteomes" id="UP001056120">
    <property type="component" value="Linkage Group LG15"/>
</dbReference>
<dbReference type="EMBL" id="CM042032">
    <property type="protein sequence ID" value="KAI3776379.1"/>
    <property type="molecule type" value="Genomic_DNA"/>
</dbReference>
<evidence type="ECO:0000313" key="1">
    <source>
        <dbReference type="EMBL" id="KAI3776379.1"/>
    </source>
</evidence>
<keyword evidence="2" id="KW-1185">Reference proteome</keyword>
<accession>A0ACB9FYD9</accession>
<gene>
    <name evidence="1" type="ORF">L1987_46158</name>
</gene>
<reference evidence="1 2" key="2">
    <citation type="journal article" date="2022" name="Mol. Ecol. Resour.">
        <title>The genomes of chicory, endive, great burdock and yacon provide insights into Asteraceae paleo-polyploidization history and plant inulin production.</title>
        <authorList>
            <person name="Fan W."/>
            <person name="Wang S."/>
            <person name="Wang H."/>
            <person name="Wang A."/>
            <person name="Jiang F."/>
            <person name="Liu H."/>
            <person name="Zhao H."/>
            <person name="Xu D."/>
            <person name="Zhang Y."/>
        </authorList>
    </citation>
    <scope>NUCLEOTIDE SEQUENCE [LARGE SCALE GENOMIC DNA]</scope>
    <source>
        <strain evidence="2">cv. Yunnan</strain>
        <tissue evidence="1">Leaves</tissue>
    </source>
</reference>
<comment type="caution">
    <text evidence="1">The sequence shown here is derived from an EMBL/GenBank/DDBJ whole genome shotgun (WGS) entry which is preliminary data.</text>
</comment>
<name>A0ACB9FYD9_9ASTR</name>
<proteinExistence type="predicted"/>
<sequence length="140" mass="16038">MKDSRRAMIMRNKMEDLKKTCIPLDDHLVIDIFVDGVCDDYIGEKLQASRYDELEQTGVYLGIFNDDIHMSFTSKEVPEDSVKTGDKGKAIGETKMRLSKPRCRVREIPEAVDARECFKAFTLEIEEKEGTGKKRKTDEA</sequence>
<protein>
    <submittedName>
        <fullName evidence="1">Uncharacterized protein</fullName>
    </submittedName>
</protein>